<gene>
    <name evidence="7" type="ORF">IZO911_LOCUS20720</name>
    <name evidence="8" type="ORF">KXQ929_LOCUS8151</name>
</gene>
<dbReference type="PANTHER" id="PTHR20952:SF0">
    <property type="entry name" value="ADP-RIBOSYLATION FACTOR-LIKE PROTEIN 6-INTERACTING PROTEIN 1"/>
    <property type="match status" value="1"/>
</dbReference>
<keyword evidence="3 5" id="KW-1133">Transmembrane helix</keyword>
<reference evidence="7" key="1">
    <citation type="submission" date="2021-02" db="EMBL/GenBank/DDBJ databases">
        <authorList>
            <person name="Nowell W R."/>
        </authorList>
    </citation>
    <scope>NUCLEOTIDE SEQUENCE</scope>
</reference>
<dbReference type="AlphaFoldDB" id="A0A814L3N0"/>
<evidence type="ECO:0000256" key="5">
    <source>
        <dbReference type="SAM" id="Phobius"/>
    </source>
</evidence>
<sequence>MSSDANNSLDTSNEFKSRTEELKESLDPWRHILLPLNNLLEWKNNSYPFIIIGIITLLFMFIFQTNPPVLTLCSCIILIIVLIDLLAPVGIHFVFKNGNWTSSNDVEYTKLCEHIASFEQYIKYICDYALKMREERPKMYLMVGSIFLTFIALCSQRIDNLFLCYLITLIVSLIPGICHRQLISIIHQHISNFWNNKIKIH</sequence>
<evidence type="ECO:0000313" key="8">
    <source>
        <dbReference type="EMBL" id="CAF3658090.1"/>
    </source>
</evidence>
<comment type="subcellular location">
    <subcellularLocation>
        <location evidence="1">Membrane</location>
        <topology evidence="1">Multi-pass membrane protein</topology>
    </subcellularLocation>
</comment>
<dbReference type="GO" id="GO:0016020">
    <property type="term" value="C:membrane"/>
    <property type="evidence" value="ECO:0007669"/>
    <property type="project" value="UniProtKB-SubCell"/>
</dbReference>
<dbReference type="GO" id="GO:0005783">
    <property type="term" value="C:endoplasmic reticulum"/>
    <property type="evidence" value="ECO:0007669"/>
    <property type="project" value="UniProtKB-ARBA"/>
</dbReference>
<dbReference type="InterPro" id="IPR052114">
    <property type="entry name" value="ER_autophagy_membrane_reg"/>
</dbReference>
<keyword evidence="4 5" id="KW-0472">Membrane</keyword>
<evidence type="ECO:0000256" key="2">
    <source>
        <dbReference type="ARBA" id="ARBA00022692"/>
    </source>
</evidence>
<evidence type="ECO:0000256" key="1">
    <source>
        <dbReference type="ARBA" id="ARBA00004141"/>
    </source>
</evidence>
<dbReference type="EMBL" id="CAJOBB010000349">
    <property type="protein sequence ID" value="CAF3658090.1"/>
    <property type="molecule type" value="Genomic_DNA"/>
</dbReference>
<feature type="transmembrane region" description="Helical" evidence="5">
    <location>
        <begin position="139"/>
        <end position="155"/>
    </location>
</feature>
<protein>
    <recommendedName>
        <fullName evidence="6">RETREG1-3/ARL6IP-like N-terminal reticulon-homology domain-containing protein</fullName>
    </recommendedName>
</protein>
<evidence type="ECO:0000256" key="3">
    <source>
        <dbReference type="ARBA" id="ARBA00022989"/>
    </source>
</evidence>
<dbReference type="InterPro" id="IPR057282">
    <property type="entry name" value="RETREG1-3-like_RHD"/>
</dbReference>
<evidence type="ECO:0000256" key="4">
    <source>
        <dbReference type="ARBA" id="ARBA00023136"/>
    </source>
</evidence>
<evidence type="ECO:0000259" key="6">
    <source>
        <dbReference type="Pfam" id="PF24456"/>
    </source>
</evidence>
<feature type="transmembrane region" description="Helical" evidence="5">
    <location>
        <begin position="46"/>
        <end position="63"/>
    </location>
</feature>
<proteinExistence type="predicted"/>
<feature type="transmembrane region" description="Helical" evidence="5">
    <location>
        <begin position="70"/>
        <end position="95"/>
    </location>
</feature>
<feature type="transmembrane region" description="Helical" evidence="5">
    <location>
        <begin position="162"/>
        <end position="182"/>
    </location>
</feature>
<organism evidence="7 9">
    <name type="scientific">Adineta steineri</name>
    <dbReference type="NCBI Taxonomy" id="433720"/>
    <lineage>
        <taxon>Eukaryota</taxon>
        <taxon>Metazoa</taxon>
        <taxon>Spiralia</taxon>
        <taxon>Gnathifera</taxon>
        <taxon>Rotifera</taxon>
        <taxon>Eurotatoria</taxon>
        <taxon>Bdelloidea</taxon>
        <taxon>Adinetida</taxon>
        <taxon>Adinetidae</taxon>
        <taxon>Adineta</taxon>
    </lineage>
</organism>
<feature type="domain" description="RETREG1-3/ARL6IP-like N-terminal reticulon-homology" evidence="6">
    <location>
        <begin position="28"/>
        <end position="191"/>
    </location>
</feature>
<dbReference type="Proteomes" id="UP000663860">
    <property type="component" value="Unassembled WGS sequence"/>
</dbReference>
<keyword evidence="2 5" id="KW-0812">Transmembrane</keyword>
<dbReference type="PANTHER" id="PTHR20952">
    <property type="entry name" value="ADP-RIBOSYLATION-LIKE FACTOR 6-INTERACTING PROTEIN"/>
    <property type="match status" value="1"/>
</dbReference>
<dbReference type="EMBL" id="CAJNOE010000217">
    <property type="protein sequence ID" value="CAF1058134.1"/>
    <property type="molecule type" value="Genomic_DNA"/>
</dbReference>
<evidence type="ECO:0000313" key="7">
    <source>
        <dbReference type="EMBL" id="CAF1058134.1"/>
    </source>
</evidence>
<accession>A0A814L3N0</accession>
<dbReference type="Pfam" id="PF24456">
    <property type="entry name" value="RHD_RETREG1-3"/>
    <property type="match status" value="1"/>
</dbReference>
<name>A0A814L3N0_9BILA</name>
<comment type="caution">
    <text evidence="7">The sequence shown here is derived from an EMBL/GenBank/DDBJ whole genome shotgun (WGS) entry which is preliminary data.</text>
</comment>
<dbReference type="Proteomes" id="UP000663868">
    <property type="component" value="Unassembled WGS sequence"/>
</dbReference>
<evidence type="ECO:0000313" key="9">
    <source>
        <dbReference type="Proteomes" id="UP000663860"/>
    </source>
</evidence>